<dbReference type="PROSITE" id="PS50801">
    <property type="entry name" value="STAS"/>
    <property type="match status" value="1"/>
</dbReference>
<sequence>MTTPLSLDRTQRDDGTQVLTVAGEIDLSNIDTFRQAITAATADAARTAGALTVDVSAVEYLDSAAISVLYDRADDIQRLIAHDLLMSSLTVSGVTELVATEVVPSASDA</sequence>
<evidence type="ECO:0000259" key="1">
    <source>
        <dbReference type="PROSITE" id="PS50801"/>
    </source>
</evidence>
<accession>A0A6S6NY04</accession>
<dbReference type="AlphaFoldDB" id="A0A6S6NY04"/>
<evidence type="ECO:0000313" key="2">
    <source>
        <dbReference type="EMBL" id="BCI51009.1"/>
    </source>
</evidence>
<evidence type="ECO:0000313" key="3">
    <source>
        <dbReference type="Proteomes" id="UP000515734"/>
    </source>
</evidence>
<protein>
    <submittedName>
        <fullName evidence="2">Anti-anti-sigma factor</fullName>
    </submittedName>
</protein>
<proteinExistence type="predicted"/>
<dbReference type="Pfam" id="PF01740">
    <property type="entry name" value="STAS"/>
    <property type="match status" value="1"/>
</dbReference>
<dbReference type="SUPFAM" id="SSF52091">
    <property type="entry name" value="SpoIIaa-like"/>
    <property type="match status" value="1"/>
</dbReference>
<reference evidence="2 3" key="1">
    <citation type="submission" date="2020-07" db="EMBL/GenBank/DDBJ databases">
        <title>Complete genome sequence of Mycolicibacterium litorale like strain isolated from cardiac implantable electronic device infection.</title>
        <authorList>
            <person name="Fukano H."/>
            <person name="Miyama H."/>
            <person name="Hoshino Y."/>
        </authorList>
    </citation>
    <scope>NUCLEOTIDE SEQUENCE [LARGE SCALE GENOMIC DNA]</scope>
    <source>
        <strain evidence="2 3">NIIDNTM18</strain>
    </source>
</reference>
<gene>
    <name evidence="2" type="primary">rsbV_1</name>
    <name evidence="2" type="ORF">NIIDNTM18_02870</name>
</gene>
<organism evidence="2 3">
    <name type="scientific">Mycolicibacterium litorale</name>
    <dbReference type="NCBI Taxonomy" id="758802"/>
    <lineage>
        <taxon>Bacteria</taxon>
        <taxon>Bacillati</taxon>
        <taxon>Actinomycetota</taxon>
        <taxon>Actinomycetes</taxon>
        <taxon>Mycobacteriales</taxon>
        <taxon>Mycobacteriaceae</taxon>
        <taxon>Mycolicibacterium</taxon>
    </lineage>
</organism>
<dbReference type="Proteomes" id="UP000515734">
    <property type="component" value="Chromosome"/>
</dbReference>
<dbReference type="RefSeq" id="WP_185294032.1">
    <property type="nucleotide sequence ID" value="NZ_AP023287.1"/>
</dbReference>
<dbReference type="InterPro" id="IPR036513">
    <property type="entry name" value="STAS_dom_sf"/>
</dbReference>
<dbReference type="EMBL" id="AP023287">
    <property type="protein sequence ID" value="BCI51009.1"/>
    <property type="molecule type" value="Genomic_DNA"/>
</dbReference>
<feature type="domain" description="STAS" evidence="1">
    <location>
        <begin position="6"/>
        <end position="109"/>
    </location>
</feature>
<dbReference type="InterPro" id="IPR002645">
    <property type="entry name" value="STAS_dom"/>
</dbReference>
<dbReference type="Gene3D" id="3.30.750.24">
    <property type="entry name" value="STAS domain"/>
    <property type="match status" value="1"/>
</dbReference>
<name>A0A6S6NY04_9MYCO</name>